<protein>
    <submittedName>
        <fullName evidence="1">Uncharacterized protein</fullName>
    </submittedName>
</protein>
<organism evidence="1">
    <name type="scientific">Rhipicephalus zambeziensis</name>
    <dbReference type="NCBI Taxonomy" id="60191"/>
    <lineage>
        <taxon>Eukaryota</taxon>
        <taxon>Metazoa</taxon>
        <taxon>Ecdysozoa</taxon>
        <taxon>Arthropoda</taxon>
        <taxon>Chelicerata</taxon>
        <taxon>Arachnida</taxon>
        <taxon>Acari</taxon>
        <taxon>Parasitiformes</taxon>
        <taxon>Ixodida</taxon>
        <taxon>Ixodoidea</taxon>
        <taxon>Ixodidae</taxon>
        <taxon>Rhipicephalinae</taxon>
        <taxon>Rhipicephalus</taxon>
        <taxon>Rhipicephalus</taxon>
    </lineage>
</organism>
<name>A0A224YFF9_9ACAR</name>
<evidence type="ECO:0000313" key="1">
    <source>
        <dbReference type="EMBL" id="MAA13191.1"/>
    </source>
</evidence>
<reference evidence="1" key="1">
    <citation type="journal article" date="2017" name="Parasit. Vectors">
        <title>Sialotranscriptomics of Rhipicephalus zambeziensis reveals intricate expression profiles of secretory proteins and suggests tight temporal transcriptional regulation during blood-feeding.</title>
        <authorList>
            <person name="de Castro M.H."/>
            <person name="de Klerk D."/>
            <person name="Pienaar R."/>
            <person name="Rees D.J.G."/>
            <person name="Mans B.J."/>
        </authorList>
    </citation>
    <scope>NUCLEOTIDE SEQUENCE</scope>
    <source>
        <tissue evidence="1">Salivary glands</tissue>
    </source>
</reference>
<dbReference type="EMBL" id="GFPF01002045">
    <property type="protein sequence ID" value="MAA13191.1"/>
    <property type="molecule type" value="Transcribed_RNA"/>
</dbReference>
<proteinExistence type="predicted"/>
<dbReference type="AlphaFoldDB" id="A0A224YFF9"/>
<accession>A0A224YFF9</accession>
<sequence length="110" mass="12979">MLPHKLISPTVYGKKIFYVYIYIMMARVTILHSPESNVQLFSIRIGKKIACVFELNMNPKPCQWWECLPAFWSSHWSRQNLLLEQLPLCLEHAQAFHDTHRGKKFSFNSV</sequence>